<dbReference type="InterPro" id="IPR005052">
    <property type="entry name" value="Lectin_leg"/>
</dbReference>
<keyword evidence="4 6" id="KW-1133">Transmembrane helix</keyword>
<evidence type="ECO:0000313" key="8">
    <source>
        <dbReference type="EMBL" id="KXN66922.1"/>
    </source>
</evidence>
<dbReference type="GO" id="GO:0000139">
    <property type="term" value="C:Golgi membrane"/>
    <property type="evidence" value="ECO:0007669"/>
    <property type="project" value="TreeGrafter"/>
</dbReference>
<dbReference type="PANTHER" id="PTHR12223:SF45">
    <property type="entry name" value="RE50040P"/>
    <property type="match status" value="1"/>
</dbReference>
<dbReference type="EMBL" id="KQ964676">
    <property type="protein sequence ID" value="KXN66922.1"/>
    <property type="molecule type" value="Genomic_DNA"/>
</dbReference>
<evidence type="ECO:0000313" key="9">
    <source>
        <dbReference type="Proteomes" id="UP000070444"/>
    </source>
</evidence>
<evidence type="ECO:0000256" key="5">
    <source>
        <dbReference type="ARBA" id="ARBA00023136"/>
    </source>
</evidence>
<evidence type="ECO:0000256" key="1">
    <source>
        <dbReference type="ARBA" id="ARBA00004479"/>
    </source>
</evidence>
<organism evidence="8 9">
    <name type="scientific">Conidiobolus coronatus (strain ATCC 28846 / CBS 209.66 / NRRL 28638)</name>
    <name type="common">Delacroixia coronata</name>
    <dbReference type="NCBI Taxonomy" id="796925"/>
    <lineage>
        <taxon>Eukaryota</taxon>
        <taxon>Fungi</taxon>
        <taxon>Fungi incertae sedis</taxon>
        <taxon>Zoopagomycota</taxon>
        <taxon>Entomophthoromycotina</taxon>
        <taxon>Entomophthoromycetes</taxon>
        <taxon>Entomophthorales</taxon>
        <taxon>Ancylistaceae</taxon>
        <taxon>Conidiobolus</taxon>
    </lineage>
</organism>
<dbReference type="GO" id="GO:0005789">
    <property type="term" value="C:endoplasmic reticulum membrane"/>
    <property type="evidence" value="ECO:0007669"/>
    <property type="project" value="TreeGrafter"/>
</dbReference>
<dbReference type="Pfam" id="PF03388">
    <property type="entry name" value="Lectin_leg-like"/>
    <property type="match status" value="1"/>
</dbReference>
<reference evidence="8 9" key="1">
    <citation type="journal article" date="2015" name="Genome Biol. Evol.">
        <title>Phylogenomic analyses indicate that early fungi evolved digesting cell walls of algal ancestors of land plants.</title>
        <authorList>
            <person name="Chang Y."/>
            <person name="Wang S."/>
            <person name="Sekimoto S."/>
            <person name="Aerts A.L."/>
            <person name="Choi C."/>
            <person name="Clum A."/>
            <person name="LaButti K.M."/>
            <person name="Lindquist E.A."/>
            <person name="Yee Ngan C."/>
            <person name="Ohm R.A."/>
            <person name="Salamov A.A."/>
            <person name="Grigoriev I.V."/>
            <person name="Spatafora J.W."/>
            <person name="Berbee M.L."/>
        </authorList>
    </citation>
    <scope>NUCLEOTIDE SEQUENCE [LARGE SCALE GENOMIC DNA]</scope>
    <source>
        <strain evidence="8 9">NRRL 28638</strain>
    </source>
</reference>
<accession>A0A137NVW8</accession>
<protein>
    <submittedName>
        <fullName evidence="8">Concanavalin A-like lectin/glucanase</fullName>
    </submittedName>
</protein>
<keyword evidence="3" id="KW-0732">Signal</keyword>
<evidence type="ECO:0000256" key="3">
    <source>
        <dbReference type="ARBA" id="ARBA00022729"/>
    </source>
</evidence>
<dbReference type="Proteomes" id="UP000070444">
    <property type="component" value="Unassembled WGS sequence"/>
</dbReference>
<evidence type="ECO:0000256" key="2">
    <source>
        <dbReference type="ARBA" id="ARBA00022692"/>
    </source>
</evidence>
<comment type="subcellular location">
    <subcellularLocation>
        <location evidence="1">Membrane</location>
        <topology evidence="1">Single-pass type I membrane protein</topology>
    </subcellularLocation>
</comment>
<dbReference type="SUPFAM" id="SSF49899">
    <property type="entry name" value="Concanavalin A-like lectins/glucanases"/>
    <property type="match status" value="1"/>
</dbReference>
<proteinExistence type="predicted"/>
<dbReference type="GO" id="GO:0030134">
    <property type="term" value="C:COPII-coated ER to Golgi transport vesicle"/>
    <property type="evidence" value="ECO:0007669"/>
    <property type="project" value="TreeGrafter"/>
</dbReference>
<name>A0A137NVW8_CONC2</name>
<keyword evidence="2 6" id="KW-0812">Transmembrane</keyword>
<evidence type="ECO:0000256" key="6">
    <source>
        <dbReference type="SAM" id="Phobius"/>
    </source>
</evidence>
<sequence>MKLSKFISFSTLILGFRGQVSDKKKEFKEEYDDIIRQHPYLALSPPFAEALENDYFDFGGDTVINKNSHIRLTADKPSKQGYIWSTKTLPKQNWKVEFEFKVTGAGSTISGDGFAFWATEERMVPGPVFGSKDNFKGLGVFFDTYSNGYHSDFTFPYIFGFIGDGVTQYSLSDDGVNQNIGNCSISIRNKSYVTKATVIYVRGKFLIVAIQDEESGKPRNCFYNKGVTLPDRLYMGFSALTGQLSDNHDILNVKTYHAEVNPDAPDQMYQRKGASRGKGPSFVGFLFKVLIVGVIGYLIYLGYNKYAVQSKKRF</sequence>
<evidence type="ECO:0000259" key="7">
    <source>
        <dbReference type="PROSITE" id="PS51328"/>
    </source>
</evidence>
<keyword evidence="5 6" id="KW-0472">Membrane</keyword>
<dbReference type="PANTHER" id="PTHR12223">
    <property type="entry name" value="VESICULAR MANNOSE-BINDING LECTIN"/>
    <property type="match status" value="1"/>
</dbReference>
<feature type="domain" description="L-type lectin-like" evidence="7">
    <location>
        <begin position="35"/>
        <end position="258"/>
    </location>
</feature>
<keyword evidence="9" id="KW-1185">Reference proteome</keyword>
<dbReference type="AlphaFoldDB" id="A0A137NVW8"/>
<dbReference type="STRING" id="796925.A0A137NVW8"/>
<dbReference type="GO" id="GO:0005793">
    <property type="term" value="C:endoplasmic reticulum-Golgi intermediate compartment"/>
    <property type="evidence" value="ECO:0007669"/>
    <property type="project" value="TreeGrafter"/>
</dbReference>
<dbReference type="OrthoDB" id="270293at2759"/>
<dbReference type="PROSITE" id="PS51328">
    <property type="entry name" value="L_LECTIN_LIKE"/>
    <property type="match status" value="1"/>
</dbReference>
<dbReference type="InterPro" id="IPR051136">
    <property type="entry name" value="Intracellular_Lectin-GPT"/>
</dbReference>
<evidence type="ECO:0000256" key="4">
    <source>
        <dbReference type="ARBA" id="ARBA00022989"/>
    </source>
</evidence>
<dbReference type="OMA" id="GCSIDYR"/>
<dbReference type="Gene3D" id="2.60.120.200">
    <property type="match status" value="1"/>
</dbReference>
<keyword evidence="8" id="KW-0430">Lectin</keyword>
<dbReference type="GO" id="GO:0005537">
    <property type="term" value="F:D-mannose binding"/>
    <property type="evidence" value="ECO:0007669"/>
    <property type="project" value="TreeGrafter"/>
</dbReference>
<dbReference type="InterPro" id="IPR013320">
    <property type="entry name" value="ConA-like_dom_sf"/>
</dbReference>
<dbReference type="GO" id="GO:0006888">
    <property type="term" value="P:endoplasmic reticulum to Golgi vesicle-mediated transport"/>
    <property type="evidence" value="ECO:0007669"/>
    <property type="project" value="TreeGrafter"/>
</dbReference>
<feature type="transmembrane region" description="Helical" evidence="6">
    <location>
        <begin position="282"/>
        <end position="303"/>
    </location>
</feature>
<gene>
    <name evidence="8" type="ORF">CONCODRAFT_80353</name>
</gene>